<feature type="transmembrane region" description="Helical" evidence="7">
    <location>
        <begin position="356"/>
        <end position="377"/>
    </location>
</feature>
<name>A0A0R1EYI9_LACZE</name>
<feature type="transmembrane region" description="Helical" evidence="7">
    <location>
        <begin position="139"/>
        <end position="162"/>
    </location>
</feature>
<dbReference type="SUPFAM" id="SSF103473">
    <property type="entry name" value="MFS general substrate transporter"/>
    <property type="match status" value="1"/>
</dbReference>
<evidence type="ECO:0000259" key="8">
    <source>
        <dbReference type="PROSITE" id="PS50850"/>
    </source>
</evidence>
<evidence type="ECO:0000256" key="1">
    <source>
        <dbReference type="ARBA" id="ARBA00004651"/>
    </source>
</evidence>
<evidence type="ECO:0000313" key="9">
    <source>
        <dbReference type="EMBL" id="KRK12034.1"/>
    </source>
</evidence>
<dbReference type="NCBIfam" id="TIGR00711">
    <property type="entry name" value="efflux_EmrB"/>
    <property type="match status" value="1"/>
</dbReference>
<dbReference type="GO" id="GO:0005886">
    <property type="term" value="C:plasma membrane"/>
    <property type="evidence" value="ECO:0007669"/>
    <property type="project" value="UniProtKB-SubCell"/>
</dbReference>
<comment type="caution">
    <text evidence="9">The sequence shown here is derived from an EMBL/GenBank/DDBJ whole genome shotgun (WGS) entry which is preliminary data.</text>
</comment>
<dbReference type="Gene3D" id="1.20.1250.20">
    <property type="entry name" value="MFS general substrate transporter like domains"/>
    <property type="match status" value="1"/>
</dbReference>
<feature type="domain" description="Major facilitator superfamily (MFS) profile" evidence="8">
    <location>
        <begin position="14"/>
        <end position="457"/>
    </location>
</feature>
<comment type="subcellular location">
    <subcellularLocation>
        <location evidence="1">Cell membrane</location>
        <topology evidence="1">Multi-pass membrane protein</topology>
    </subcellularLocation>
</comment>
<dbReference type="InterPro" id="IPR011701">
    <property type="entry name" value="MFS"/>
</dbReference>
<dbReference type="AlphaFoldDB" id="A0A0R1EYI9"/>
<feature type="transmembrane region" description="Helical" evidence="7">
    <location>
        <begin position="12"/>
        <end position="32"/>
    </location>
</feature>
<proteinExistence type="predicted"/>
<protein>
    <submittedName>
        <fullName evidence="9">Transport protein</fullName>
    </submittedName>
</protein>
<evidence type="ECO:0000256" key="7">
    <source>
        <dbReference type="SAM" id="Phobius"/>
    </source>
</evidence>
<evidence type="ECO:0000313" key="10">
    <source>
        <dbReference type="Proteomes" id="UP000051984"/>
    </source>
</evidence>
<dbReference type="InterPro" id="IPR004638">
    <property type="entry name" value="EmrB-like"/>
</dbReference>
<keyword evidence="5 7" id="KW-1133">Transmembrane helix</keyword>
<evidence type="ECO:0000256" key="3">
    <source>
        <dbReference type="ARBA" id="ARBA00022475"/>
    </source>
</evidence>
<dbReference type="GO" id="GO:0022857">
    <property type="term" value="F:transmembrane transporter activity"/>
    <property type="evidence" value="ECO:0007669"/>
    <property type="project" value="InterPro"/>
</dbReference>
<keyword evidence="2" id="KW-0813">Transport</keyword>
<keyword evidence="3" id="KW-1003">Cell membrane</keyword>
<dbReference type="InterPro" id="IPR020846">
    <property type="entry name" value="MFS_dom"/>
</dbReference>
<keyword evidence="4 7" id="KW-0812">Transmembrane</keyword>
<evidence type="ECO:0000256" key="2">
    <source>
        <dbReference type="ARBA" id="ARBA00022448"/>
    </source>
</evidence>
<gene>
    <name evidence="9" type="ORF">FD51_GL000628</name>
</gene>
<dbReference type="Gene3D" id="1.20.1720.10">
    <property type="entry name" value="Multidrug resistance protein D"/>
    <property type="match status" value="1"/>
</dbReference>
<dbReference type="eggNOG" id="COG2814">
    <property type="taxonomic scope" value="Bacteria"/>
</dbReference>
<evidence type="ECO:0000256" key="5">
    <source>
        <dbReference type="ARBA" id="ARBA00022989"/>
    </source>
</evidence>
<sequence>MLNAEKAKPKTGWILFLTSLGFFMSMMDSMIVTTASTAIRSDFSISVDQLQWALNAYNIAIAAVLLVGVAIGDRLGHRKVYELGLLIFVIGSILCALSGNIMSLIVARVVEGVGASVITPMSMAILTANVPVESRGKALGIWSGIGGLALIVGPALGGIIVAKIAWQWIFWINVPIGLICILLSQQKLPETKAGSQKINVLDSLLVVLTSAGLIWALSASKSVKIPTAAIIVAVLSVLFALLLVWRQKREDFPLIPLSFFQRWQFTGANLATALLYAAMYGVVFFLPQFFQVVGHVNAMIAGMEMLPWTGMLVLVAPFAGRAVDRFGEQLIAIVGLFLQGLGYLLIGLIVHDGYTYSLTIVPLGLAGIGLSMAGPALQKAVLGAVSPKNLGKASGLYNMFRLFGGAIGVTISVLIFYAIGSADTSLEFSRGFQAAMIGAGGLSLIGILSALRWRQNA</sequence>
<reference evidence="9 10" key="1">
    <citation type="journal article" date="2015" name="Genome Announc.">
        <title>Expanding the biotechnology potential of lactobacilli through comparative genomics of 213 strains and associated genera.</title>
        <authorList>
            <person name="Sun Z."/>
            <person name="Harris H.M."/>
            <person name="McCann A."/>
            <person name="Guo C."/>
            <person name="Argimon S."/>
            <person name="Zhang W."/>
            <person name="Yang X."/>
            <person name="Jeffery I.B."/>
            <person name="Cooney J.C."/>
            <person name="Kagawa T.F."/>
            <person name="Liu W."/>
            <person name="Song Y."/>
            <person name="Salvetti E."/>
            <person name="Wrobel A."/>
            <person name="Rasinkangas P."/>
            <person name="Parkhill J."/>
            <person name="Rea M.C."/>
            <person name="O'Sullivan O."/>
            <person name="Ritari J."/>
            <person name="Douillard F.P."/>
            <person name="Paul Ross R."/>
            <person name="Yang R."/>
            <person name="Briner A.E."/>
            <person name="Felis G.E."/>
            <person name="de Vos W.M."/>
            <person name="Barrangou R."/>
            <person name="Klaenhammer T.R."/>
            <person name="Caufield P.W."/>
            <person name="Cui Y."/>
            <person name="Zhang H."/>
            <person name="O'Toole P.W."/>
        </authorList>
    </citation>
    <scope>NUCLEOTIDE SEQUENCE [LARGE SCALE GENOMIC DNA]</scope>
    <source>
        <strain evidence="9 10">DSM 20178</strain>
    </source>
</reference>
<feature type="transmembrane region" description="Helical" evidence="7">
    <location>
        <begin position="431"/>
        <end position="451"/>
    </location>
</feature>
<dbReference type="Pfam" id="PF07690">
    <property type="entry name" value="MFS_1"/>
    <property type="match status" value="1"/>
</dbReference>
<organism evidence="9 10">
    <name type="scientific">Lacticaseibacillus zeae DSM 20178 = KCTC 3804</name>
    <dbReference type="NCBI Taxonomy" id="1423816"/>
    <lineage>
        <taxon>Bacteria</taxon>
        <taxon>Bacillati</taxon>
        <taxon>Bacillota</taxon>
        <taxon>Bacilli</taxon>
        <taxon>Lactobacillales</taxon>
        <taxon>Lactobacillaceae</taxon>
        <taxon>Lacticaseibacillus</taxon>
    </lineage>
</organism>
<feature type="transmembrane region" description="Helical" evidence="7">
    <location>
        <begin position="83"/>
        <end position="107"/>
    </location>
</feature>
<feature type="transmembrane region" description="Helical" evidence="7">
    <location>
        <begin position="298"/>
        <end position="318"/>
    </location>
</feature>
<dbReference type="PANTHER" id="PTHR42718:SF46">
    <property type="entry name" value="BLR6921 PROTEIN"/>
    <property type="match status" value="1"/>
</dbReference>
<dbReference type="Proteomes" id="UP000051984">
    <property type="component" value="Unassembled WGS sequence"/>
</dbReference>
<dbReference type="PATRIC" id="fig|1423816.3.peg.632"/>
<feature type="transmembrane region" description="Helical" evidence="7">
    <location>
        <begin position="198"/>
        <end position="219"/>
    </location>
</feature>
<dbReference type="PRINTS" id="PR01036">
    <property type="entry name" value="TCRTETB"/>
</dbReference>
<evidence type="ECO:0000256" key="6">
    <source>
        <dbReference type="ARBA" id="ARBA00023136"/>
    </source>
</evidence>
<dbReference type="InterPro" id="IPR036259">
    <property type="entry name" value="MFS_trans_sf"/>
</dbReference>
<feature type="transmembrane region" description="Helical" evidence="7">
    <location>
        <begin position="225"/>
        <end position="245"/>
    </location>
</feature>
<accession>A0A0R1EYI9</accession>
<dbReference type="GeneID" id="45549188"/>
<dbReference type="PANTHER" id="PTHR42718">
    <property type="entry name" value="MAJOR FACILITATOR SUPERFAMILY MULTIDRUG TRANSPORTER MFSC"/>
    <property type="match status" value="1"/>
</dbReference>
<dbReference type="EMBL" id="AZCT01000011">
    <property type="protein sequence ID" value="KRK12034.1"/>
    <property type="molecule type" value="Genomic_DNA"/>
</dbReference>
<feature type="transmembrane region" description="Helical" evidence="7">
    <location>
        <begin position="168"/>
        <end position="186"/>
    </location>
</feature>
<feature type="transmembrane region" description="Helical" evidence="7">
    <location>
        <begin position="266"/>
        <end position="286"/>
    </location>
</feature>
<feature type="transmembrane region" description="Helical" evidence="7">
    <location>
        <begin position="398"/>
        <end position="419"/>
    </location>
</feature>
<keyword evidence="6 7" id="KW-0472">Membrane</keyword>
<feature type="transmembrane region" description="Helical" evidence="7">
    <location>
        <begin position="113"/>
        <end position="132"/>
    </location>
</feature>
<dbReference type="RefSeq" id="WP_010491768.1">
    <property type="nucleotide sequence ID" value="NZ_AZCT01000011.1"/>
</dbReference>
<dbReference type="CDD" id="cd17321">
    <property type="entry name" value="MFS_MMR_MDR_like"/>
    <property type="match status" value="1"/>
</dbReference>
<feature type="transmembrane region" description="Helical" evidence="7">
    <location>
        <begin position="52"/>
        <end position="71"/>
    </location>
</feature>
<dbReference type="PROSITE" id="PS50850">
    <property type="entry name" value="MFS"/>
    <property type="match status" value="1"/>
</dbReference>
<evidence type="ECO:0000256" key="4">
    <source>
        <dbReference type="ARBA" id="ARBA00022692"/>
    </source>
</evidence>
<feature type="transmembrane region" description="Helical" evidence="7">
    <location>
        <begin position="330"/>
        <end position="350"/>
    </location>
</feature>